<dbReference type="PANTHER" id="PTHR46592:SF6">
    <property type="entry name" value="RING-H2 FINGER PROTEIN ATL67"/>
    <property type="match status" value="1"/>
</dbReference>
<dbReference type="EMBL" id="PNBA02000011">
    <property type="protein sequence ID" value="KAG6407525.1"/>
    <property type="molecule type" value="Genomic_DNA"/>
</dbReference>
<sequence>MGMEGRDDHDPLILEFPVREVPHEPTSRGRPQLKHQNPQSATSPNREAHCSIRNYTTNSRHLRRRSQLPQQPPENGEASLPNGVAQRHGILNTSQASINSYPKFVFTKKSGGAVDDGVCSICLSEYRESEMLRMLPDCRHCFHVMCVAETQRVVLRVPEFAAPDAAAGGGAAVALLRQAEAAVTRRRG</sequence>
<evidence type="ECO:0000313" key="3">
    <source>
        <dbReference type="EMBL" id="KAG6407525.1"/>
    </source>
</evidence>
<feature type="domain" description="RING-type" evidence="2">
    <location>
        <begin position="119"/>
        <end position="147"/>
    </location>
</feature>
<reference evidence="3" key="1">
    <citation type="submission" date="2018-01" db="EMBL/GenBank/DDBJ databases">
        <authorList>
            <person name="Mao J.F."/>
        </authorList>
    </citation>
    <scope>NUCLEOTIDE SEQUENCE</scope>
    <source>
        <strain evidence="3">Huo1</strain>
        <tissue evidence="3">Leaf</tissue>
    </source>
</reference>
<comment type="caution">
    <text evidence="3">The sequence shown here is derived from an EMBL/GenBank/DDBJ whole genome shotgun (WGS) entry which is preliminary data.</text>
</comment>
<feature type="compositionally biased region" description="Polar residues" evidence="1">
    <location>
        <begin position="34"/>
        <end position="45"/>
    </location>
</feature>
<protein>
    <recommendedName>
        <fullName evidence="2">RING-type domain-containing protein</fullName>
    </recommendedName>
</protein>
<dbReference type="InterPro" id="IPR013083">
    <property type="entry name" value="Znf_RING/FYVE/PHD"/>
</dbReference>
<evidence type="ECO:0000256" key="1">
    <source>
        <dbReference type="SAM" id="MobiDB-lite"/>
    </source>
</evidence>
<keyword evidence="4" id="KW-1185">Reference proteome</keyword>
<dbReference type="Proteomes" id="UP000298416">
    <property type="component" value="Unassembled WGS sequence"/>
</dbReference>
<feature type="region of interest" description="Disordered" evidence="1">
    <location>
        <begin position="1"/>
        <end position="82"/>
    </location>
</feature>
<organism evidence="3">
    <name type="scientific">Salvia splendens</name>
    <name type="common">Scarlet sage</name>
    <dbReference type="NCBI Taxonomy" id="180675"/>
    <lineage>
        <taxon>Eukaryota</taxon>
        <taxon>Viridiplantae</taxon>
        <taxon>Streptophyta</taxon>
        <taxon>Embryophyta</taxon>
        <taxon>Tracheophyta</taxon>
        <taxon>Spermatophyta</taxon>
        <taxon>Magnoliopsida</taxon>
        <taxon>eudicotyledons</taxon>
        <taxon>Gunneridae</taxon>
        <taxon>Pentapetalae</taxon>
        <taxon>asterids</taxon>
        <taxon>lamiids</taxon>
        <taxon>Lamiales</taxon>
        <taxon>Lamiaceae</taxon>
        <taxon>Nepetoideae</taxon>
        <taxon>Mentheae</taxon>
        <taxon>Salviinae</taxon>
        <taxon>Salvia</taxon>
        <taxon>Salvia subgen. Calosphace</taxon>
        <taxon>core Calosphace</taxon>
    </lineage>
</organism>
<dbReference type="PANTHER" id="PTHR46592">
    <property type="entry name" value="RING-H2 FINGER PROTEIN ATL67"/>
    <property type="match status" value="1"/>
</dbReference>
<dbReference type="Gene3D" id="3.30.40.10">
    <property type="entry name" value="Zinc/RING finger domain, C3HC4 (zinc finger)"/>
    <property type="match status" value="1"/>
</dbReference>
<reference evidence="3" key="2">
    <citation type="submission" date="2020-08" db="EMBL/GenBank/DDBJ databases">
        <title>Plant Genome Project.</title>
        <authorList>
            <person name="Zhang R.-G."/>
        </authorList>
    </citation>
    <scope>NUCLEOTIDE SEQUENCE</scope>
    <source>
        <strain evidence="3">Huo1</strain>
        <tissue evidence="3">Leaf</tissue>
    </source>
</reference>
<evidence type="ECO:0000313" key="4">
    <source>
        <dbReference type="Proteomes" id="UP000298416"/>
    </source>
</evidence>
<dbReference type="InterPro" id="IPR044289">
    <property type="entry name" value="ATL67-70"/>
</dbReference>
<dbReference type="GO" id="GO:0016567">
    <property type="term" value="P:protein ubiquitination"/>
    <property type="evidence" value="ECO:0007669"/>
    <property type="project" value="InterPro"/>
</dbReference>
<evidence type="ECO:0000259" key="2">
    <source>
        <dbReference type="Pfam" id="PF17123"/>
    </source>
</evidence>
<dbReference type="GO" id="GO:0016740">
    <property type="term" value="F:transferase activity"/>
    <property type="evidence" value="ECO:0007669"/>
    <property type="project" value="InterPro"/>
</dbReference>
<accession>A0A8X8X8B4</accession>
<dbReference type="SUPFAM" id="SSF57850">
    <property type="entry name" value="RING/U-box"/>
    <property type="match status" value="1"/>
</dbReference>
<gene>
    <name evidence="3" type="ORF">SASPL_130517</name>
</gene>
<proteinExistence type="predicted"/>
<dbReference type="Pfam" id="PF17123">
    <property type="entry name" value="zf-RING_11"/>
    <property type="match status" value="1"/>
</dbReference>
<feature type="compositionally biased region" description="Basic and acidic residues" evidence="1">
    <location>
        <begin position="1"/>
        <end position="27"/>
    </location>
</feature>
<name>A0A8X8X8B4_SALSN</name>
<dbReference type="InterPro" id="IPR001841">
    <property type="entry name" value="Znf_RING"/>
</dbReference>
<dbReference type="AlphaFoldDB" id="A0A8X8X8B4"/>